<dbReference type="AlphaFoldDB" id="A0A7I8KAV8"/>
<name>A0A7I8KAV8_SPIIN</name>
<evidence type="ECO:0000313" key="2">
    <source>
        <dbReference type="Proteomes" id="UP000663760"/>
    </source>
</evidence>
<keyword evidence="2" id="KW-1185">Reference proteome</keyword>
<evidence type="ECO:0000313" key="1">
    <source>
        <dbReference type="EMBL" id="CAA7394426.1"/>
    </source>
</evidence>
<accession>A0A7I8KAV8</accession>
<organism evidence="1 2">
    <name type="scientific">Spirodela intermedia</name>
    <name type="common">Intermediate duckweed</name>
    <dbReference type="NCBI Taxonomy" id="51605"/>
    <lineage>
        <taxon>Eukaryota</taxon>
        <taxon>Viridiplantae</taxon>
        <taxon>Streptophyta</taxon>
        <taxon>Embryophyta</taxon>
        <taxon>Tracheophyta</taxon>
        <taxon>Spermatophyta</taxon>
        <taxon>Magnoliopsida</taxon>
        <taxon>Liliopsida</taxon>
        <taxon>Araceae</taxon>
        <taxon>Lemnoideae</taxon>
        <taxon>Spirodela</taxon>
    </lineage>
</organism>
<proteinExistence type="predicted"/>
<dbReference type="Proteomes" id="UP000663760">
    <property type="component" value="Chromosome 4"/>
</dbReference>
<reference evidence="1" key="1">
    <citation type="submission" date="2020-02" db="EMBL/GenBank/DDBJ databases">
        <authorList>
            <person name="Scholz U."/>
            <person name="Mascher M."/>
            <person name="Fiebig A."/>
        </authorList>
    </citation>
    <scope>NUCLEOTIDE SEQUENCE</scope>
</reference>
<gene>
    <name evidence="1" type="ORF">SI8410_04005087</name>
</gene>
<protein>
    <submittedName>
        <fullName evidence="1">Uncharacterized protein</fullName>
    </submittedName>
</protein>
<sequence length="126" mass="15070">MILTSDKFLEIEVLNDRLSICFEIKRLLNLKYFLGIKISYSRHNIFLSQLKYILDLHKEIVTSDSKLATTPIDFDDKLGQDECSPPIDRGRYQRLISQLIYLFYTQLDITYTRSYFNHMGILMWKY</sequence>
<dbReference type="EMBL" id="LR746267">
    <property type="protein sequence ID" value="CAA7394426.1"/>
    <property type="molecule type" value="Genomic_DNA"/>
</dbReference>